<reference evidence="25 26" key="1">
    <citation type="submission" date="2018-10" db="EMBL/GenBank/DDBJ databases">
        <title>Proposal of Lysobacter pythonis sp. nov. isolated from royal pythons (Python regius).</title>
        <authorList>
            <person name="Hans-Juergen B."/>
            <person name="Huptas C."/>
            <person name="Sandra B."/>
            <person name="Igor L."/>
            <person name="Joachim S."/>
            <person name="Siegfried S."/>
            <person name="Mareike W."/>
            <person name="Peter K."/>
        </authorList>
    </citation>
    <scope>NUCLEOTIDE SEQUENCE [LARGE SCALE GENOMIC DNA]</scope>
    <source>
        <strain evidence="25 26">4284/11</strain>
    </source>
</reference>
<evidence type="ECO:0000256" key="20">
    <source>
        <dbReference type="SAM" id="Coils"/>
    </source>
</evidence>
<comment type="subunit">
    <text evidence="16">At low DSF concentrations, interacts with RpfF.</text>
</comment>
<feature type="domain" description="HPt" evidence="24">
    <location>
        <begin position="615"/>
        <end position="708"/>
    </location>
</feature>
<gene>
    <name evidence="25" type="ORF">EBB59_09330</name>
</gene>
<dbReference type="SMART" id="SM00448">
    <property type="entry name" value="REC"/>
    <property type="match status" value="1"/>
</dbReference>
<evidence type="ECO:0000256" key="6">
    <source>
        <dbReference type="ARBA" id="ARBA00022553"/>
    </source>
</evidence>
<feature type="modified residue" description="4-aspartylphosphate" evidence="19">
    <location>
        <position position="508"/>
    </location>
</feature>
<dbReference type="FunFam" id="3.30.565.10:FF:000010">
    <property type="entry name" value="Sensor histidine kinase RcsC"/>
    <property type="match status" value="1"/>
</dbReference>
<keyword evidence="6 19" id="KW-0597">Phosphoprotein</keyword>
<dbReference type="PRINTS" id="PR00344">
    <property type="entry name" value="BCTRLSENSOR"/>
</dbReference>
<dbReference type="AlphaFoldDB" id="A0A3M2HTT9"/>
<evidence type="ECO:0000256" key="17">
    <source>
        <dbReference type="ARBA" id="ARBA00068150"/>
    </source>
</evidence>
<dbReference type="PANTHER" id="PTHR43047">
    <property type="entry name" value="TWO-COMPONENT HISTIDINE PROTEIN KINASE"/>
    <property type="match status" value="1"/>
</dbReference>
<dbReference type="SUPFAM" id="SSF55874">
    <property type="entry name" value="ATPase domain of HSP90 chaperone/DNA topoisomerase II/histidine kinase"/>
    <property type="match status" value="1"/>
</dbReference>
<dbReference type="Pfam" id="PF01627">
    <property type="entry name" value="Hpt"/>
    <property type="match status" value="1"/>
</dbReference>
<feature type="domain" description="Response regulatory" evidence="23">
    <location>
        <begin position="459"/>
        <end position="577"/>
    </location>
</feature>
<feature type="transmembrane region" description="Helical" evidence="21">
    <location>
        <begin position="148"/>
        <end position="165"/>
    </location>
</feature>
<dbReference type="GO" id="GO:0005886">
    <property type="term" value="C:plasma membrane"/>
    <property type="evidence" value="ECO:0007669"/>
    <property type="project" value="UniProtKB-SubCell"/>
</dbReference>
<feature type="domain" description="Histidine kinase" evidence="22">
    <location>
        <begin position="192"/>
        <end position="413"/>
    </location>
</feature>
<keyword evidence="7" id="KW-0808">Transferase</keyword>
<dbReference type="InterPro" id="IPR001789">
    <property type="entry name" value="Sig_transdc_resp-reg_receiver"/>
</dbReference>
<dbReference type="SMART" id="SM00388">
    <property type="entry name" value="HisKA"/>
    <property type="match status" value="1"/>
</dbReference>
<keyword evidence="15 21" id="KW-0472">Membrane</keyword>
<evidence type="ECO:0000256" key="18">
    <source>
        <dbReference type="PROSITE-ProRule" id="PRU00110"/>
    </source>
</evidence>
<evidence type="ECO:0000256" key="1">
    <source>
        <dbReference type="ARBA" id="ARBA00000085"/>
    </source>
</evidence>
<dbReference type="InterPro" id="IPR011006">
    <property type="entry name" value="CheY-like_superfamily"/>
</dbReference>
<dbReference type="OrthoDB" id="9797243at2"/>
<evidence type="ECO:0000256" key="4">
    <source>
        <dbReference type="ARBA" id="ARBA00022475"/>
    </source>
</evidence>
<organism evidence="25 26">
    <name type="scientific">Solilutibacter pythonis</name>
    <dbReference type="NCBI Taxonomy" id="2483112"/>
    <lineage>
        <taxon>Bacteria</taxon>
        <taxon>Pseudomonadati</taxon>
        <taxon>Pseudomonadota</taxon>
        <taxon>Gammaproteobacteria</taxon>
        <taxon>Lysobacterales</taxon>
        <taxon>Lysobacteraceae</taxon>
        <taxon>Solilutibacter</taxon>
    </lineage>
</organism>
<evidence type="ECO:0000256" key="12">
    <source>
        <dbReference type="ARBA" id="ARBA00022989"/>
    </source>
</evidence>
<evidence type="ECO:0000256" key="2">
    <source>
        <dbReference type="ARBA" id="ARBA00004429"/>
    </source>
</evidence>
<keyword evidence="8 21" id="KW-0812">Transmembrane</keyword>
<dbReference type="Gene3D" id="1.20.120.160">
    <property type="entry name" value="HPT domain"/>
    <property type="match status" value="1"/>
</dbReference>
<dbReference type="EC" id="2.7.13.3" evidence="3"/>
<dbReference type="SMART" id="SM00387">
    <property type="entry name" value="HATPase_c"/>
    <property type="match status" value="1"/>
</dbReference>
<evidence type="ECO:0000256" key="15">
    <source>
        <dbReference type="ARBA" id="ARBA00023136"/>
    </source>
</evidence>
<dbReference type="Pfam" id="PF00072">
    <property type="entry name" value="Response_reg"/>
    <property type="match status" value="1"/>
</dbReference>
<name>A0A3M2HTT9_9GAMM</name>
<feature type="transmembrane region" description="Helical" evidence="21">
    <location>
        <begin position="53"/>
        <end position="71"/>
    </location>
</feature>
<dbReference type="SUPFAM" id="SSF47226">
    <property type="entry name" value="Histidine-containing phosphotransfer domain, HPT domain"/>
    <property type="match status" value="1"/>
</dbReference>
<dbReference type="Gene3D" id="3.40.50.2300">
    <property type="match status" value="1"/>
</dbReference>
<keyword evidence="11" id="KW-0067">ATP-binding</keyword>
<dbReference type="InterPro" id="IPR003594">
    <property type="entry name" value="HATPase_dom"/>
</dbReference>
<evidence type="ECO:0000256" key="16">
    <source>
        <dbReference type="ARBA" id="ARBA00064003"/>
    </source>
</evidence>
<evidence type="ECO:0000259" key="24">
    <source>
        <dbReference type="PROSITE" id="PS50894"/>
    </source>
</evidence>
<dbReference type="PROSITE" id="PS50109">
    <property type="entry name" value="HIS_KIN"/>
    <property type="match status" value="1"/>
</dbReference>
<dbReference type="PANTHER" id="PTHR43047:SF78">
    <property type="entry name" value="SENSORY_REGULATORY PROTEIN RPFC"/>
    <property type="match status" value="1"/>
</dbReference>
<comment type="caution">
    <text evidence="25">The sequence shown here is derived from an EMBL/GenBank/DDBJ whole genome shotgun (WGS) entry which is preliminary data.</text>
</comment>
<evidence type="ECO:0000256" key="5">
    <source>
        <dbReference type="ARBA" id="ARBA00022519"/>
    </source>
</evidence>
<dbReference type="EMBL" id="RFLY01000013">
    <property type="protein sequence ID" value="RMH90819.1"/>
    <property type="molecule type" value="Genomic_DNA"/>
</dbReference>
<dbReference type="InterPro" id="IPR036097">
    <property type="entry name" value="HisK_dim/P_sf"/>
</dbReference>
<feature type="modified residue" description="Phosphohistidine" evidence="18">
    <location>
        <position position="654"/>
    </location>
</feature>
<dbReference type="SUPFAM" id="SSF52172">
    <property type="entry name" value="CheY-like"/>
    <property type="match status" value="1"/>
</dbReference>
<dbReference type="PROSITE" id="PS50110">
    <property type="entry name" value="RESPONSE_REGULATORY"/>
    <property type="match status" value="1"/>
</dbReference>
<dbReference type="CDD" id="cd00082">
    <property type="entry name" value="HisKA"/>
    <property type="match status" value="1"/>
</dbReference>
<feature type="transmembrane region" description="Helical" evidence="21">
    <location>
        <begin position="83"/>
        <end position="110"/>
    </location>
</feature>
<dbReference type="InterPro" id="IPR004358">
    <property type="entry name" value="Sig_transdc_His_kin-like_C"/>
</dbReference>
<evidence type="ECO:0000313" key="26">
    <source>
        <dbReference type="Proteomes" id="UP000275012"/>
    </source>
</evidence>
<dbReference type="Pfam" id="PF02518">
    <property type="entry name" value="HATPase_c"/>
    <property type="match status" value="1"/>
</dbReference>
<dbReference type="FunFam" id="1.10.287.130:FF:000002">
    <property type="entry name" value="Two-component osmosensing histidine kinase"/>
    <property type="match status" value="1"/>
</dbReference>
<dbReference type="Pfam" id="PF00512">
    <property type="entry name" value="HisKA"/>
    <property type="match status" value="1"/>
</dbReference>
<dbReference type="GO" id="GO:0000155">
    <property type="term" value="F:phosphorelay sensor kinase activity"/>
    <property type="evidence" value="ECO:0007669"/>
    <property type="project" value="InterPro"/>
</dbReference>
<keyword evidence="13" id="KW-0902">Two-component regulatory system</keyword>
<dbReference type="InterPro" id="IPR005467">
    <property type="entry name" value="His_kinase_dom"/>
</dbReference>
<evidence type="ECO:0000256" key="3">
    <source>
        <dbReference type="ARBA" id="ARBA00012438"/>
    </source>
</evidence>
<dbReference type="InterPro" id="IPR036890">
    <property type="entry name" value="HATPase_C_sf"/>
</dbReference>
<feature type="coiled-coil region" evidence="20">
    <location>
        <begin position="165"/>
        <end position="192"/>
    </location>
</feature>
<feature type="transmembrane region" description="Helical" evidence="21">
    <location>
        <begin position="122"/>
        <end position="141"/>
    </location>
</feature>
<comment type="subcellular location">
    <subcellularLocation>
        <location evidence="2">Cell inner membrane</location>
        <topology evidence="2">Multi-pass membrane protein</topology>
    </subcellularLocation>
</comment>
<keyword evidence="26" id="KW-1185">Reference proteome</keyword>
<accession>A0A3M2HTT9</accession>
<dbReference type="InterPro" id="IPR036641">
    <property type="entry name" value="HPT_dom_sf"/>
</dbReference>
<sequence>MNLPAWVRTRLSRRPDTEHQQALIRLVLLSLVGFYVLNIGLEDPWAVKLIELVGTGLVLGGMIFLGILHVPDISHPRRVLGMVIDYGLMCAGMIYGGESISWVYVLLLWVTIGNGLRFGNGYLNLAIVMASISFGTAILSTPYWRQNVVLGIGLLAGLIAVPLYLSKLLHSLRRATEEARRANEAKTRFLANMSHEFRTPLNGITGMSHLLASTDLSTEQRECVSTIQAASRSLLALVDDVLDISAIEAGKFKSSKQDFNLANLLKQIELIVQPAAHEHRLDYRTEISTDVPEWIYGDPDHLHQILLNLIGNAVKFTEKGSVTISVETSRQEAERIWLLMTVSDTGAGVPASAHANLFEAFEQADVGIARRHGGTGLGTTIAKGLAEALGGRIGFESALGRGSRFWVELPFEKTCEARMRASRSSDMSQGHEPESLSDDKVVAFNDPFLRHRLRVPPQRVLIADDHAANRMVLERLLQKAGHEVSSVKGGEALLERLAAEHYDLVFTDLHMPDFSGLDLLKQLRVMEAGSPLRTPVIVFSADVTPEAINQCHDAGAFAFLPKPVVVERLLELLAEVGGQEEHGSPVPAKSSSPPVAGVSSVDGTVLDELFRLGLGHEFEHNFINQCFLDASMCVDAIARSAHAQGWDLLRDHAHALKGVSSSMGLAGCAAICTSMTKRNDLALSREWQSLLAQVEALLETGRVELEARLRARDAHR</sequence>
<evidence type="ECO:0000256" key="21">
    <source>
        <dbReference type="SAM" id="Phobius"/>
    </source>
</evidence>
<keyword evidence="5" id="KW-0997">Cell inner membrane</keyword>
<protein>
    <recommendedName>
        <fullName evidence="17">Sensory/regulatory protein RpfC</fullName>
        <ecNumber evidence="3">2.7.13.3</ecNumber>
    </recommendedName>
</protein>
<dbReference type="PROSITE" id="PS50894">
    <property type="entry name" value="HPT"/>
    <property type="match status" value="1"/>
</dbReference>
<dbReference type="SUPFAM" id="SSF47384">
    <property type="entry name" value="Homodimeric domain of signal transducing histidine kinase"/>
    <property type="match status" value="1"/>
</dbReference>
<evidence type="ECO:0000256" key="7">
    <source>
        <dbReference type="ARBA" id="ARBA00022679"/>
    </source>
</evidence>
<evidence type="ECO:0000259" key="23">
    <source>
        <dbReference type="PROSITE" id="PS50110"/>
    </source>
</evidence>
<keyword evidence="10" id="KW-0418">Kinase</keyword>
<dbReference type="Proteomes" id="UP000275012">
    <property type="component" value="Unassembled WGS sequence"/>
</dbReference>
<keyword evidence="12 21" id="KW-1133">Transmembrane helix</keyword>
<evidence type="ECO:0000256" key="10">
    <source>
        <dbReference type="ARBA" id="ARBA00022777"/>
    </source>
</evidence>
<evidence type="ECO:0000313" key="25">
    <source>
        <dbReference type="EMBL" id="RMH90819.1"/>
    </source>
</evidence>
<keyword evidence="4" id="KW-1003">Cell membrane</keyword>
<comment type="catalytic activity">
    <reaction evidence="1">
        <text>ATP + protein L-histidine = ADP + protein N-phospho-L-histidine.</text>
        <dbReference type="EC" id="2.7.13.3"/>
    </reaction>
</comment>
<evidence type="ECO:0000256" key="19">
    <source>
        <dbReference type="PROSITE-ProRule" id="PRU00169"/>
    </source>
</evidence>
<evidence type="ECO:0000256" key="8">
    <source>
        <dbReference type="ARBA" id="ARBA00022692"/>
    </source>
</evidence>
<keyword evidence="20" id="KW-0175">Coiled coil</keyword>
<dbReference type="InterPro" id="IPR003661">
    <property type="entry name" value="HisK_dim/P_dom"/>
</dbReference>
<evidence type="ECO:0000259" key="22">
    <source>
        <dbReference type="PROSITE" id="PS50109"/>
    </source>
</evidence>
<evidence type="ECO:0000256" key="9">
    <source>
        <dbReference type="ARBA" id="ARBA00022741"/>
    </source>
</evidence>
<keyword evidence="14" id="KW-0843">Virulence</keyword>
<dbReference type="InterPro" id="IPR008207">
    <property type="entry name" value="Sig_transdc_His_kin_Hpt_dom"/>
</dbReference>
<dbReference type="GO" id="GO:0005524">
    <property type="term" value="F:ATP binding"/>
    <property type="evidence" value="ECO:0007669"/>
    <property type="project" value="UniProtKB-KW"/>
</dbReference>
<evidence type="ECO:0000256" key="11">
    <source>
        <dbReference type="ARBA" id="ARBA00022840"/>
    </source>
</evidence>
<keyword evidence="9" id="KW-0547">Nucleotide-binding</keyword>
<feature type="transmembrane region" description="Helical" evidence="21">
    <location>
        <begin position="22"/>
        <end position="41"/>
    </location>
</feature>
<proteinExistence type="predicted"/>
<evidence type="ECO:0000256" key="14">
    <source>
        <dbReference type="ARBA" id="ARBA00023026"/>
    </source>
</evidence>
<dbReference type="CDD" id="cd17546">
    <property type="entry name" value="REC_hyHK_CKI1_RcsC-like"/>
    <property type="match status" value="1"/>
</dbReference>
<dbReference type="RefSeq" id="WP_122101894.1">
    <property type="nucleotide sequence ID" value="NZ_RFLY01000013.1"/>
</dbReference>
<dbReference type="Gene3D" id="3.30.565.10">
    <property type="entry name" value="Histidine kinase-like ATPase, C-terminal domain"/>
    <property type="match status" value="1"/>
</dbReference>
<evidence type="ECO:0000256" key="13">
    <source>
        <dbReference type="ARBA" id="ARBA00023012"/>
    </source>
</evidence>
<dbReference type="Gene3D" id="1.10.287.130">
    <property type="match status" value="1"/>
</dbReference>
<dbReference type="CDD" id="cd16922">
    <property type="entry name" value="HATPase_EvgS-ArcB-TorS-like"/>
    <property type="match status" value="1"/>
</dbReference>